<gene>
    <name evidence="5" type="primary">LOC110980620</name>
</gene>
<proteinExistence type="inferred from homology"/>
<dbReference type="OrthoDB" id="5828470at2759"/>
<organism evidence="4 5">
    <name type="scientific">Acanthaster planci</name>
    <name type="common">Crown-of-thorns starfish</name>
    <dbReference type="NCBI Taxonomy" id="133434"/>
    <lineage>
        <taxon>Eukaryota</taxon>
        <taxon>Metazoa</taxon>
        <taxon>Echinodermata</taxon>
        <taxon>Eleutherozoa</taxon>
        <taxon>Asterozoa</taxon>
        <taxon>Asteroidea</taxon>
        <taxon>Valvatacea</taxon>
        <taxon>Valvatida</taxon>
        <taxon>Acanthasteridae</taxon>
        <taxon>Acanthaster</taxon>
    </lineage>
</organism>
<feature type="domain" description="PID" evidence="3">
    <location>
        <begin position="96"/>
        <end position="229"/>
    </location>
</feature>
<evidence type="ECO:0000256" key="2">
    <source>
        <dbReference type="SAM" id="MobiDB-lite"/>
    </source>
</evidence>
<feature type="compositionally biased region" description="Polar residues" evidence="2">
    <location>
        <begin position="272"/>
        <end position="288"/>
    </location>
</feature>
<evidence type="ECO:0000259" key="3">
    <source>
        <dbReference type="PROSITE" id="PS01179"/>
    </source>
</evidence>
<comment type="similarity">
    <text evidence="1">Belongs to the CCM2 family.</text>
</comment>
<dbReference type="RefSeq" id="XP_022093169.1">
    <property type="nucleotide sequence ID" value="XM_022237477.1"/>
</dbReference>
<dbReference type="FunFam" id="1.20.1160.20:FF:000004">
    <property type="entry name" value="Cerebral cavernous malformation 2"/>
    <property type="match status" value="1"/>
</dbReference>
<feature type="region of interest" description="Disordered" evidence="2">
    <location>
        <begin position="1"/>
        <end position="69"/>
    </location>
</feature>
<dbReference type="KEGG" id="aplc:110980620"/>
<accession>A0A8B7YIT9</accession>
<reference evidence="5" key="1">
    <citation type="submission" date="2025-08" db="UniProtKB">
        <authorList>
            <consortium name="RefSeq"/>
        </authorList>
    </citation>
    <scope>IDENTIFICATION</scope>
</reference>
<dbReference type="Gene3D" id="2.30.29.30">
    <property type="entry name" value="Pleckstrin-homology domain (PH domain)/Phosphotyrosine-binding domain (PTB)"/>
    <property type="match status" value="1"/>
</dbReference>
<dbReference type="InterPro" id="IPR019517">
    <property type="entry name" value="Integrin-bd_ICAP-1"/>
</dbReference>
<dbReference type="PROSITE" id="PS01179">
    <property type="entry name" value="PID"/>
    <property type="match status" value="1"/>
</dbReference>
<protein>
    <submittedName>
        <fullName evidence="5">Cerebral cavernous malformations protein 2 homolog</fullName>
    </submittedName>
</protein>
<dbReference type="Proteomes" id="UP000694845">
    <property type="component" value="Unplaced"/>
</dbReference>
<dbReference type="InterPro" id="IPR026159">
    <property type="entry name" value="Malcavernin"/>
</dbReference>
<feature type="compositionally biased region" description="Basic and acidic residues" evidence="2">
    <location>
        <begin position="24"/>
        <end position="50"/>
    </location>
</feature>
<evidence type="ECO:0000256" key="1">
    <source>
        <dbReference type="ARBA" id="ARBA00010822"/>
    </source>
</evidence>
<sequence>MGMEEDIAPKSSSKKQGGLLGLFNKDKDRDRGRVGINRHSRDRESRDSHEISSQLAHHHPHHHHTALEGRRALKTMELSPPEYKVDPQVLIDSFLEIAIKYLGVIPSVPYGLDPTKRTELLRIVDKGKKQGLLPWSTRENKHDAILSVSAKQIKVVRRDGEETLVRLPIHDIAAVSYIRDDGQHLVMFKIATDSQQEQCNLVVFECRSKESADEVCALAQQIFYIVYTELTMKYFDQSIIRAARNTSLGSVSRSVVSRAALDPDVFQPPPSSTASSEYPGSPAMRQSNSMDDLSVTAKVLLQEYIEVLRSKLSSDELQQFAGILRDYRQTGSIKEFCTRLQKLYGPDRKLLFPGMRPYIPEKDIDYFENALERMGIQDAAANGYYYYTSPHRSRRTNSEASSSIGGFDMGLYSHSIMSERDELDRALQDICNEVEHLETSVDS</sequence>
<dbReference type="GeneID" id="110980620"/>
<evidence type="ECO:0000313" key="5">
    <source>
        <dbReference type="RefSeq" id="XP_022093169.1"/>
    </source>
</evidence>
<dbReference type="InterPro" id="IPR006020">
    <property type="entry name" value="PTB/PI_dom"/>
</dbReference>
<dbReference type="PANTHER" id="PTHR21642:SF6">
    <property type="entry name" value="CEREBRAL CAVERNOUS MALFORMATIONS 2 HARMONIN-HOMOLOGY DOMAIN-CONTAINING PROTEIN"/>
    <property type="match status" value="1"/>
</dbReference>
<evidence type="ECO:0000313" key="4">
    <source>
        <dbReference type="Proteomes" id="UP000694845"/>
    </source>
</evidence>
<dbReference type="Pfam" id="PF16545">
    <property type="entry name" value="CCM2_C"/>
    <property type="match status" value="1"/>
</dbReference>
<dbReference type="CDD" id="cd13516">
    <property type="entry name" value="HHD_CCM2"/>
    <property type="match status" value="1"/>
</dbReference>
<dbReference type="InterPro" id="IPR011993">
    <property type="entry name" value="PH-like_dom_sf"/>
</dbReference>
<feature type="region of interest" description="Disordered" evidence="2">
    <location>
        <begin position="262"/>
        <end position="288"/>
    </location>
</feature>
<dbReference type="SUPFAM" id="SSF50729">
    <property type="entry name" value="PH domain-like"/>
    <property type="match status" value="1"/>
</dbReference>
<dbReference type="PANTHER" id="PTHR21642">
    <property type="entry name" value="CEREBRAL CAVERNOUS MALFORMATIONS PROTEIN 2 HOMOLOG"/>
    <property type="match status" value="1"/>
</dbReference>
<dbReference type="InterPro" id="IPR032375">
    <property type="entry name" value="CCM2_C"/>
</dbReference>
<dbReference type="SMART" id="SM00462">
    <property type="entry name" value="PTB"/>
    <property type="match status" value="1"/>
</dbReference>
<dbReference type="CTD" id="83605"/>
<name>A0A8B7YIT9_ACAPL</name>
<keyword evidence="4" id="KW-1185">Reference proteome</keyword>
<dbReference type="AlphaFoldDB" id="A0A8B7YIT9"/>
<dbReference type="Pfam" id="PF10480">
    <property type="entry name" value="ICAP-1_inte_bdg"/>
    <property type="match status" value="1"/>
</dbReference>
<dbReference type="OMA" id="LKTXDSS"/>
<dbReference type="Gene3D" id="1.20.1160.20">
    <property type="match status" value="1"/>
</dbReference>